<dbReference type="Proteomes" id="UP000229314">
    <property type="component" value="Chromosome"/>
</dbReference>
<accession>A0A2D2BWM9</accession>
<evidence type="ECO:0000256" key="13">
    <source>
        <dbReference type="SAM" id="MobiDB-lite"/>
    </source>
</evidence>
<evidence type="ECO:0000313" key="18">
    <source>
        <dbReference type="Proteomes" id="UP000229314"/>
    </source>
</evidence>
<feature type="region of interest" description="Disordered" evidence="13">
    <location>
        <begin position="145"/>
        <end position="164"/>
    </location>
</feature>
<dbReference type="InterPro" id="IPR050790">
    <property type="entry name" value="ExbB/TolQ_transport"/>
</dbReference>
<dbReference type="EMBL" id="CP024422">
    <property type="protein sequence ID" value="ATQ54658.1"/>
    <property type="molecule type" value="Genomic_DNA"/>
</dbReference>
<dbReference type="InterPro" id="IPR002898">
    <property type="entry name" value="MotA_ExbB_proton_chnl"/>
</dbReference>
<sequence length="423" mass="42248">MTQSSLSRLGAGTALAFACMLAAAPLSAQETPTAPPAGTAQPDTPVPAATAPAATEPAGTAPVPSAPAEPAPAQAETPATTTPPATAETPAATPTPGETPSSPATGGAPAATTPTPQPGGTAPAADAPGAATTVDPAVGIAAPAATPEAEPVPAPAAEPEPAADSILPQGLQDMLAPLAPAPRDPNLPHDLSPMGMFWAADIVVKAVMIGLAFASVVTWTVFVVKILELAGATKRARSGLRRVEEAASLTAALAATGKRRDPVSRMIRAAAQEHDRSAAALDTAGEAGLKERVDSHLDRIEAMAGRRMGQGTGVLATIGSTAPFVGLFGTVWGIMNSFIGISQAQTTNLAVVAPGIAEALLATAIGLVAAIPAVVIYNVFARAITGYRLQLANAAASVRRLVSRDLDFRGAPAARPTLLQREA</sequence>
<dbReference type="NCBIfam" id="TIGR02797">
    <property type="entry name" value="exbB"/>
    <property type="match status" value="1"/>
</dbReference>
<feature type="transmembrane region" description="Helical" evidence="14">
    <location>
        <begin position="355"/>
        <end position="380"/>
    </location>
</feature>
<evidence type="ECO:0000256" key="15">
    <source>
        <dbReference type="SAM" id="SignalP"/>
    </source>
</evidence>
<dbReference type="Pfam" id="PF01618">
    <property type="entry name" value="MotA_ExbB"/>
    <property type="match status" value="1"/>
</dbReference>
<evidence type="ECO:0000256" key="11">
    <source>
        <dbReference type="ARBA" id="ARBA00024816"/>
    </source>
</evidence>
<feature type="transmembrane region" description="Helical" evidence="14">
    <location>
        <begin position="313"/>
        <end position="335"/>
    </location>
</feature>
<feature type="chain" id="PRO_5013662550" description="Biopolymer transport protein ExbB" evidence="15">
    <location>
        <begin position="29"/>
        <end position="423"/>
    </location>
</feature>
<evidence type="ECO:0000256" key="5">
    <source>
        <dbReference type="ARBA" id="ARBA00022475"/>
    </source>
</evidence>
<keyword evidence="7 14" id="KW-0812">Transmembrane</keyword>
<evidence type="ECO:0000256" key="14">
    <source>
        <dbReference type="SAM" id="Phobius"/>
    </source>
</evidence>
<evidence type="ECO:0000256" key="12">
    <source>
        <dbReference type="RuleBase" id="RU004057"/>
    </source>
</evidence>
<keyword evidence="5" id="KW-1003">Cell membrane</keyword>
<evidence type="ECO:0000313" key="17">
    <source>
        <dbReference type="EMBL" id="ATQ54658.1"/>
    </source>
</evidence>
<dbReference type="RefSeq" id="WP_099648039.1">
    <property type="nucleotide sequence ID" value="NZ_CP024422.1"/>
</dbReference>
<dbReference type="GeneID" id="78896403"/>
<gene>
    <name evidence="17" type="primary">exbB</name>
    <name evidence="17" type="ORF">PYTT13_01805</name>
</gene>
<evidence type="ECO:0000256" key="7">
    <source>
        <dbReference type="ARBA" id="ARBA00022692"/>
    </source>
</evidence>
<evidence type="ECO:0000256" key="9">
    <source>
        <dbReference type="ARBA" id="ARBA00022989"/>
    </source>
</evidence>
<evidence type="ECO:0000256" key="6">
    <source>
        <dbReference type="ARBA" id="ARBA00022519"/>
    </source>
</evidence>
<organism evidence="17 18">
    <name type="scientific">Paracoccus yeei</name>
    <dbReference type="NCBI Taxonomy" id="147645"/>
    <lineage>
        <taxon>Bacteria</taxon>
        <taxon>Pseudomonadati</taxon>
        <taxon>Pseudomonadota</taxon>
        <taxon>Alphaproteobacteria</taxon>
        <taxon>Rhodobacterales</taxon>
        <taxon>Paracoccaceae</taxon>
        <taxon>Paracoccus</taxon>
    </lineage>
</organism>
<keyword evidence="4 12" id="KW-0813">Transport</keyword>
<keyword evidence="10 14" id="KW-0472">Membrane</keyword>
<evidence type="ECO:0000256" key="3">
    <source>
        <dbReference type="ARBA" id="ARBA00022093"/>
    </source>
</evidence>
<feature type="signal peptide" evidence="15">
    <location>
        <begin position="1"/>
        <end position="28"/>
    </location>
</feature>
<reference evidence="17 18" key="1">
    <citation type="submission" date="2017-10" db="EMBL/GenBank/DDBJ databases">
        <title>Complete genome sequence of Paracoccus yeei TT13 isolated from human skin.</title>
        <authorList>
            <person name="Lee K."/>
            <person name="Lim J.Y."/>
            <person name="Hwang I."/>
        </authorList>
    </citation>
    <scope>NUCLEOTIDE SEQUENCE [LARGE SCALE GENOMIC DNA]</scope>
    <source>
        <strain evidence="17 18">TT13</strain>
    </source>
</reference>
<evidence type="ECO:0000256" key="2">
    <source>
        <dbReference type="ARBA" id="ARBA00011471"/>
    </source>
</evidence>
<name>A0A2D2BWM9_9RHOB</name>
<feature type="compositionally biased region" description="Low complexity" evidence="13">
    <location>
        <begin position="27"/>
        <end position="63"/>
    </location>
</feature>
<evidence type="ECO:0000256" key="10">
    <source>
        <dbReference type="ARBA" id="ARBA00023136"/>
    </source>
</evidence>
<comment type="subunit">
    <text evidence="2">The accessory proteins ExbB and ExbD seem to form a complex with TonB.</text>
</comment>
<feature type="compositionally biased region" description="Low complexity" evidence="13">
    <location>
        <begin position="71"/>
        <end position="131"/>
    </location>
</feature>
<evidence type="ECO:0000256" key="8">
    <source>
        <dbReference type="ARBA" id="ARBA00022927"/>
    </source>
</evidence>
<dbReference type="GO" id="GO:0017038">
    <property type="term" value="P:protein import"/>
    <property type="evidence" value="ECO:0007669"/>
    <property type="project" value="TreeGrafter"/>
</dbReference>
<evidence type="ECO:0000256" key="4">
    <source>
        <dbReference type="ARBA" id="ARBA00022448"/>
    </source>
</evidence>
<comment type="function">
    <text evidence="11">Involved in the TonB-dependent energy-dependent transport of various receptor-bound substrates. Protects ExbD from proteolytic degradation and functionally stabilizes TonB.</text>
</comment>
<dbReference type="PANTHER" id="PTHR30625:SF16">
    <property type="entry name" value="BIOPOLYMER TRANSPORT PROTEIN EXBB"/>
    <property type="match status" value="1"/>
</dbReference>
<evidence type="ECO:0000256" key="1">
    <source>
        <dbReference type="ARBA" id="ARBA00004429"/>
    </source>
</evidence>
<evidence type="ECO:0000259" key="16">
    <source>
        <dbReference type="Pfam" id="PF01618"/>
    </source>
</evidence>
<protein>
    <recommendedName>
        <fullName evidence="3">Biopolymer transport protein ExbB</fullName>
    </recommendedName>
</protein>
<dbReference type="PANTHER" id="PTHR30625">
    <property type="entry name" value="PROTEIN TOLQ"/>
    <property type="match status" value="1"/>
</dbReference>
<dbReference type="InterPro" id="IPR014164">
    <property type="entry name" value="TonB_ExbB_1"/>
</dbReference>
<feature type="domain" description="MotA/TolQ/ExbB proton channel" evidence="16">
    <location>
        <begin position="262"/>
        <end position="386"/>
    </location>
</feature>
<keyword evidence="9 14" id="KW-1133">Transmembrane helix</keyword>
<dbReference type="GO" id="GO:0005886">
    <property type="term" value="C:plasma membrane"/>
    <property type="evidence" value="ECO:0007669"/>
    <property type="project" value="UniProtKB-SubCell"/>
</dbReference>
<keyword evidence="8 12" id="KW-0653">Protein transport</keyword>
<dbReference type="GO" id="GO:0022857">
    <property type="term" value="F:transmembrane transporter activity"/>
    <property type="evidence" value="ECO:0007669"/>
    <property type="project" value="InterPro"/>
</dbReference>
<feature type="region of interest" description="Disordered" evidence="13">
    <location>
        <begin position="27"/>
        <end position="131"/>
    </location>
</feature>
<keyword evidence="6" id="KW-0997">Cell inner membrane</keyword>
<comment type="subcellular location">
    <subcellularLocation>
        <location evidence="1">Cell inner membrane</location>
        <topology evidence="1">Multi-pass membrane protein</topology>
    </subcellularLocation>
    <subcellularLocation>
        <location evidence="12">Membrane</location>
        <topology evidence="12">Multi-pass membrane protein</topology>
    </subcellularLocation>
</comment>
<keyword evidence="15" id="KW-0732">Signal</keyword>
<feature type="transmembrane region" description="Helical" evidence="14">
    <location>
        <begin position="202"/>
        <end position="227"/>
    </location>
</feature>
<comment type="similarity">
    <text evidence="12">Belongs to the exbB/tolQ family.</text>
</comment>
<dbReference type="AlphaFoldDB" id="A0A2D2BWM9"/>
<proteinExistence type="inferred from homology"/>